<proteinExistence type="evidence at transcript level"/>
<evidence type="ECO:0000256" key="7">
    <source>
        <dbReference type="ARBA" id="ARBA00023242"/>
    </source>
</evidence>
<dbReference type="SUPFAM" id="SSF52540">
    <property type="entry name" value="P-loop containing nucleoside triphosphate hydrolases"/>
    <property type="match status" value="1"/>
</dbReference>
<keyword evidence="6" id="KW-0413">Isomerase</keyword>
<dbReference type="InterPro" id="IPR027417">
    <property type="entry name" value="P-loop_NTPase"/>
</dbReference>
<dbReference type="GO" id="GO:0043138">
    <property type="term" value="F:3'-5' DNA helicase activity"/>
    <property type="evidence" value="ECO:0007669"/>
    <property type="project" value="UniProtKB-EC"/>
</dbReference>
<evidence type="ECO:0000256" key="4">
    <source>
        <dbReference type="ARBA" id="ARBA00023125"/>
    </source>
</evidence>
<dbReference type="Pfam" id="PF00271">
    <property type="entry name" value="Helicase_C"/>
    <property type="match status" value="1"/>
</dbReference>
<sequence length="505" mass="56431">MSGTVNGHYFEVEGDGKGKPYEGEQTVKITVTKGGPLPFSWDILSPQSQYGSIPFTKYPEDIPDYVKQSFHEGYTWERIMNFKDGAVCTVSNDSSIQGNCFIYNVKFSAWNFPPNGPVMQKKTGGWEPNTERLFARDGMLIENIKQCGVVYGTIKGMLGHSMYAGNKENVLVHSCTPAANKQNVLHSFQIENGAIRVLIATIAFGMGVDCKGVHRIVHFGPSKTVEAYVQETGRAGRDGVQSMAYILHHGILLSHVEGQMKSFVKTCECRRLALLKHFDSILQRPEKDHFCCGNCAAGCKCGMEDCGTYAKYPLHQCEVTILNPVREREISPQKLVMVEQNLTKYHKSLVRQLVNTTAYGNIKTLTNIQFMLGFSDQQISQVVENLGLLFSLSDIYNYVEIWNKQHALKILSIIGDAFGDVNEENQSCYLLSDKNDENIFDDELLDEQNEILQGEELFDMTVDILSLSQLQSSLFDEVHASDGSFEVVVPSAALETIETINFGDK</sequence>
<keyword evidence="4" id="KW-0238">DNA-binding</keyword>
<dbReference type="PROSITE" id="PS51194">
    <property type="entry name" value="HELICASE_CTER"/>
    <property type="match status" value="1"/>
</dbReference>
<dbReference type="GO" id="GO:0005737">
    <property type="term" value="C:cytoplasm"/>
    <property type="evidence" value="ECO:0007669"/>
    <property type="project" value="TreeGrafter"/>
</dbReference>
<dbReference type="InterPro" id="IPR011584">
    <property type="entry name" value="GFP-related"/>
</dbReference>
<dbReference type="GO" id="GO:0000724">
    <property type="term" value="P:double-strand break repair via homologous recombination"/>
    <property type="evidence" value="ECO:0007669"/>
    <property type="project" value="TreeGrafter"/>
</dbReference>
<evidence type="ECO:0000256" key="8">
    <source>
        <dbReference type="ARBA" id="ARBA00023262"/>
    </source>
</evidence>
<comment type="similarity">
    <text evidence="2">Belongs to the GFP family.</text>
</comment>
<keyword evidence="3" id="KW-0157">Chromophore</keyword>
<dbReference type="SMART" id="SM00490">
    <property type="entry name" value="HELICc"/>
    <property type="match status" value="1"/>
</dbReference>
<evidence type="ECO:0000256" key="10">
    <source>
        <dbReference type="ARBA" id="ARBA00034808"/>
    </source>
</evidence>
<name>A0A7U3V1P0_ACRTE</name>
<comment type="similarity">
    <text evidence="1">Belongs to the helicase family. RecQ subfamily.</text>
</comment>
<comment type="catalytic activity">
    <reaction evidence="9">
        <text>Couples ATP hydrolysis with the unwinding of duplex DNA by translocating in the 3'-5' direction.</text>
        <dbReference type="EC" id="5.6.2.4"/>
    </reaction>
</comment>
<evidence type="ECO:0000259" key="12">
    <source>
        <dbReference type="PROSITE" id="PS51194"/>
    </source>
</evidence>
<dbReference type="PANTHER" id="PTHR13710">
    <property type="entry name" value="DNA HELICASE RECQ FAMILY MEMBER"/>
    <property type="match status" value="1"/>
</dbReference>
<keyword evidence="7" id="KW-0539">Nucleus</keyword>
<dbReference type="Pfam" id="PF01353">
    <property type="entry name" value="GFP"/>
    <property type="match status" value="1"/>
</dbReference>
<evidence type="ECO:0000256" key="1">
    <source>
        <dbReference type="ARBA" id="ARBA00005446"/>
    </source>
</evidence>
<dbReference type="Gene3D" id="2.40.155.10">
    <property type="entry name" value="Green fluorescent protein"/>
    <property type="match status" value="1"/>
</dbReference>
<dbReference type="GO" id="GO:0003677">
    <property type="term" value="F:DNA binding"/>
    <property type="evidence" value="ECO:0007669"/>
    <property type="project" value="UniProtKB-KW"/>
</dbReference>
<evidence type="ECO:0000256" key="11">
    <source>
        <dbReference type="ARBA" id="ARBA00044542"/>
    </source>
</evidence>
<evidence type="ECO:0000256" key="3">
    <source>
        <dbReference type="ARBA" id="ARBA00022991"/>
    </source>
</evidence>
<dbReference type="EMBL" id="LC519775">
    <property type="protein sequence ID" value="BBV24631.1"/>
    <property type="molecule type" value="mRNA"/>
</dbReference>
<accession>A0A7U3V1P0</accession>
<dbReference type="EC" id="5.6.2.4" evidence="10"/>
<feature type="domain" description="Helicase C-terminal" evidence="12">
    <location>
        <begin position="139"/>
        <end position="275"/>
    </location>
</feature>
<dbReference type="Gene3D" id="3.40.50.300">
    <property type="entry name" value="P-loop containing nucleotide triphosphate hydrolases"/>
    <property type="match status" value="1"/>
</dbReference>
<evidence type="ECO:0000256" key="9">
    <source>
        <dbReference type="ARBA" id="ARBA00034617"/>
    </source>
</evidence>
<dbReference type="GO" id="GO:0005634">
    <property type="term" value="C:nucleus"/>
    <property type="evidence" value="ECO:0007669"/>
    <property type="project" value="TreeGrafter"/>
</dbReference>
<keyword evidence="5" id="KW-0455">Luminescence</keyword>
<dbReference type="GO" id="GO:0009378">
    <property type="term" value="F:four-way junction helicase activity"/>
    <property type="evidence" value="ECO:0007669"/>
    <property type="project" value="TreeGrafter"/>
</dbReference>
<dbReference type="InterPro" id="IPR009017">
    <property type="entry name" value="GFP"/>
</dbReference>
<dbReference type="InterPro" id="IPR001650">
    <property type="entry name" value="Helicase_C-like"/>
</dbReference>
<dbReference type="GO" id="GO:0005694">
    <property type="term" value="C:chromosome"/>
    <property type="evidence" value="ECO:0007669"/>
    <property type="project" value="TreeGrafter"/>
</dbReference>
<protein>
    <recommendedName>
        <fullName evidence="10">DNA 3'-5' helicase</fullName>
        <ecNumber evidence="10">5.6.2.4</ecNumber>
    </recommendedName>
    <alternativeName>
        <fullName evidence="11">DNA 3'-5' helicase BLM</fullName>
    </alternativeName>
</protein>
<dbReference type="AlphaFoldDB" id="A0A7U3V1P0"/>
<keyword evidence="8" id="KW-0599">Photoprotein</keyword>
<dbReference type="GO" id="GO:0008218">
    <property type="term" value="P:bioluminescence"/>
    <property type="evidence" value="ECO:0007669"/>
    <property type="project" value="UniProtKB-KW"/>
</dbReference>
<evidence type="ECO:0000313" key="13">
    <source>
        <dbReference type="EMBL" id="BBV24631.1"/>
    </source>
</evidence>
<reference evidence="13" key="1">
    <citation type="journal article" date="2021" name="G3 (Bethesda)">
        <title>Color morphs of the coral, Acropora tenuis, show different responses to environmental stress and different expression profiles of fluorescent-protein genes.</title>
        <authorList>
            <person name="Satoh N."/>
            <person name="Kinjo K."/>
            <person name="Shintaku K."/>
            <person name="Kezuka D."/>
            <person name="Ishimori H."/>
            <person name="Yokokura A."/>
            <person name="Hagiwara K."/>
            <person name="Hisata K."/>
            <person name="Kawamitsu M."/>
            <person name="Koizumi K."/>
            <person name="Shinzato C."/>
            <person name="Zayasu Y."/>
        </authorList>
    </citation>
    <scope>NUCLEOTIDE SEQUENCE</scope>
    <source>
        <strain evidence="13">S0152_g15_t1</strain>
    </source>
</reference>
<dbReference type="SUPFAM" id="SSF54511">
    <property type="entry name" value="GFP-like"/>
    <property type="match status" value="1"/>
</dbReference>
<evidence type="ECO:0000256" key="6">
    <source>
        <dbReference type="ARBA" id="ARBA00023235"/>
    </source>
</evidence>
<dbReference type="PANTHER" id="PTHR13710:SF153">
    <property type="entry name" value="RECQ-LIKE DNA HELICASE BLM"/>
    <property type="match status" value="1"/>
</dbReference>
<organism evidence="13">
    <name type="scientific">Acropora tenuis</name>
    <name type="common">Purple tipped acropora</name>
    <dbReference type="NCBI Taxonomy" id="70783"/>
    <lineage>
        <taxon>Eukaryota</taxon>
        <taxon>Metazoa</taxon>
        <taxon>Cnidaria</taxon>
        <taxon>Anthozoa</taxon>
        <taxon>Hexacorallia</taxon>
        <taxon>Scleractinia</taxon>
        <taxon>Astrocoeniina</taxon>
        <taxon>Acroporidae</taxon>
        <taxon>Acropora</taxon>
    </lineage>
</organism>
<evidence type="ECO:0000256" key="5">
    <source>
        <dbReference type="ARBA" id="ARBA00023223"/>
    </source>
</evidence>
<evidence type="ECO:0000256" key="2">
    <source>
        <dbReference type="ARBA" id="ARBA00008949"/>
    </source>
</evidence>